<gene>
    <name evidence="7" type="ORF">PG1C_05840</name>
</gene>
<dbReference type="InterPro" id="IPR026265">
    <property type="entry name" value="LptC"/>
</dbReference>
<keyword evidence="1" id="KW-1003">Cell membrane</keyword>
<dbReference type="PANTHER" id="PTHR37481">
    <property type="entry name" value="LIPOPOLYSACCHARIDE EXPORT SYSTEM PROTEIN LPTC"/>
    <property type="match status" value="1"/>
</dbReference>
<dbReference type="STRING" id="1565605.PG1C_05840"/>
<keyword evidence="3 6" id="KW-0812">Transmembrane</keyword>
<dbReference type="RefSeq" id="WP_202636475.1">
    <property type="nucleotide sequence ID" value="NZ_CP010554.1"/>
</dbReference>
<keyword evidence="2" id="KW-0997">Cell inner membrane</keyword>
<evidence type="ECO:0000256" key="5">
    <source>
        <dbReference type="ARBA" id="ARBA00023136"/>
    </source>
</evidence>
<dbReference type="AlphaFoldDB" id="A0A0C5J874"/>
<organism evidence="7 8">
    <name type="scientific">Rugosibacter aromaticivorans</name>
    <dbReference type="NCBI Taxonomy" id="1565605"/>
    <lineage>
        <taxon>Bacteria</taxon>
        <taxon>Pseudomonadati</taxon>
        <taxon>Pseudomonadota</taxon>
        <taxon>Betaproteobacteria</taxon>
        <taxon>Nitrosomonadales</taxon>
        <taxon>Sterolibacteriaceae</taxon>
        <taxon>Rugosibacter</taxon>
    </lineage>
</organism>
<dbReference type="NCBIfam" id="TIGR04409">
    <property type="entry name" value="LptC_YrbK"/>
    <property type="match status" value="1"/>
</dbReference>
<evidence type="ECO:0000313" key="8">
    <source>
        <dbReference type="Proteomes" id="UP000061603"/>
    </source>
</evidence>
<evidence type="ECO:0000313" key="7">
    <source>
        <dbReference type="EMBL" id="AJP48110.1"/>
    </source>
</evidence>
<reference evidence="7 8" key="1">
    <citation type="journal article" date="2015" name="Genome Announc.">
        <title>Complete Genome Sequence of a Novel Bacterium within the Family Rhodocyclaceae That Degrades Polycyclic Aromatic Hydrocarbons.</title>
        <authorList>
            <person name="Singleton D.R."/>
            <person name="Dickey A.N."/>
            <person name="Scholl E.H."/>
            <person name="Wright F.A."/>
            <person name="Aitken M.D."/>
        </authorList>
    </citation>
    <scope>NUCLEOTIDE SEQUENCE [LARGE SCALE GENOMIC DNA]</scope>
    <source>
        <strain evidence="8">PG1-Ca6</strain>
    </source>
</reference>
<keyword evidence="8" id="KW-1185">Reference proteome</keyword>
<keyword evidence="4 6" id="KW-1133">Transmembrane helix</keyword>
<evidence type="ECO:0000256" key="2">
    <source>
        <dbReference type="ARBA" id="ARBA00022519"/>
    </source>
</evidence>
<evidence type="ECO:0000256" key="4">
    <source>
        <dbReference type="ARBA" id="ARBA00022989"/>
    </source>
</evidence>
<dbReference type="KEGG" id="rbu:PG1C_05840"/>
<dbReference type="InterPro" id="IPR052363">
    <property type="entry name" value="LPS_export_LptC"/>
</dbReference>
<dbReference type="Pfam" id="PF06835">
    <property type="entry name" value="LptC"/>
    <property type="match status" value="1"/>
</dbReference>
<dbReference type="HOGENOM" id="CLU_100563_0_0_4"/>
<dbReference type="Proteomes" id="UP000061603">
    <property type="component" value="Chromosome"/>
</dbReference>
<protein>
    <recommendedName>
        <fullName evidence="9">Lipopolysaccharide export system protein LptC</fullName>
    </recommendedName>
</protein>
<evidence type="ECO:0000256" key="1">
    <source>
        <dbReference type="ARBA" id="ARBA00022475"/>
    </source>
</evidence>
<dbReference type="GO" id="GO:0005886">
    <property type="term" value="C:plasma membrane"/>
    <property type="evidence" value="ECO:0007669"/>
    <property type="project" value="InterPro"/>
</dbReference>
<accession>A0A0C5J874</accession>
<feature type="transmembrane region" description="Helical" evidence="6">
    <location>
        <begin position="7"/>
        <end position="25"/>
    </location>
</feature>
<evidence type="ECO:0000256" key="3">
    <source>
        <dbReference type="ARBA" id="ARBA00022692"/>
    </source>
</evidence>
<dbReference type="PANTHER" id="PTHR37481:SF1">
    <property type="entry name" value="LIPOPOLYSACCHARIDE EXPORT SYSTEM PROTEIN LPTC"/>
    <property type="match status" value="1"/>
</dbReference>
<evidence type="ECO:0000256" key="6">
    <source>
        <dbReference type="SAM" id="Phobius"/>
    </source>
</evidence>
<dbReference type="GO" id="GO:0015221">
    <property type="term" value="F:lipopolysaccharide transmembrane transporter activity"/>
    <property type="evidence" value="ECO:0007669"/>
    <property type="project" value="InterPro"/>
</dbReference>
<dbReference type="InterPro" id="IPR010664">
    <property type="entry name" value="LipoPS_assembly_LptC-rel"/>
</dbReference>
<dbReference type="Gene3D" id="2.60.450.10">
    <property type="entry name" value="Lipopolysaccharide (LPS) transport protein A like domain"/>
    <property type="match status" value="1"/>
</dbReference>
<sequence>MKDRSSMIVPLVLMMLLVGITYWISHIMEGEATSRPLRHDPDYIISHFKVRRFDVNGMLQHTLIAEKMTHYPDDDTTLVISPHLINHRHPQTEIFAQQALVSKDSKEVDFINDVRVVRQGIDTQALPTIMETRLLKIFPDDEAGYTLTPVIITQGKSIINGSRLELDNKSGISVLHGRVTGTLYRNQATSP</sequence>
<dbReference type="GO" id="GO:0017089">
    <property type="term" value="F:glycolipid transfer activity"/>
    <property type="evidence" value="ECO:0007669"/>
    <property type="project" value="TreeGrafter"/>
</dbReference>
<dbReference type="EMBL" id="CP010554">
    <property type="protein sequence ID" value="AJP48110.1"/>
    <property type="molecule type" value="Genomic_DNA"/>
</dbReference>
<keyword evidence="5 6" id="KW-0472">Membrane</keyword>
<proteinExistence type="predicted"/>
<evidence type="ECO:0008006" key="9">
    <source>
        <dbReference type="Google" id="ProtNLM"/>
    </source>
</evidence>
<name>A0A0C5J874_9PROT</name>
<dbReference type="GO" id="GO:0030288">
    <property type="term" value="C:outer membrane-bounded periplasmic space"/>
    <property type="evidence" value="ECO:0007669"/>
    <property type="project" value="TreeGrafter"/>
</dbReference>